<keyword evidence="4" id="KW-0732">Signal</keyword>
<dbReference type="SUPFAM" id="SSF50494">
    <property type="entry name" value="Trypsin-like serine proteases"/>
    <property type="match status" value="1"/>
</dbReference>
<dbReference type="PRINTS" id="PR00834">
    <property type="entry name" value="PROTEASES2C"/>
</dbReference>
<dbReference type="PANTHER" id="PTHR22939:SF129">
    <property type="entry name" value="SERINE PROTEASE HTRA2, MITOCHONDRIAL"/>
    <property type="match status" value="1"/>
</dbReference>
<dbReference type="EC" id="3.4.21.107" evidence="10"/>
<dbReference type="PANTHER" id="PTHR22939">
    <property type="entry name" value="SERINE PROTEASE FAMILY S1C HTRA-RELATED"/>
    <property type="match status" value="1"/>
</dbReference>
<evidence type="ECO:0000256" key="5">
    <source>
        <dbReference type="ARBA" id="ARBA00022737"/>
    </source>
</evidence>
<gene>
    <name evidence="10" type="primary">mucD</name>
    <name evidence="10" type="ORF">SCFA_270013</name>
</gene>
<dbReference type="InterPro" id="IPR041489">
    <property type="entry name" value="PDZ_6"/>
</dbReference>
<dbReference type="Pfam" id="PF13180">
    <property type="entry name" value="PDZ_2"/>
    <property type="match status" value="1"/>
</dbReference>
<dbReference type="GO" id="GO:0004252">
    <property type="term" value="F:serine-type endopeptidase activity"/>
    <property type="evidence" value="ECO:0007669"/>
    <property type="project" value="InterPro"/>
</dbReference>
<dbReference type="Pfam" id="PF17820">
    <property type="entry name" value="PDZ_6"/>
    <property type="match status" value="1"/>
</dbReference>
<evidence type="ECO:0000313" key="10">
    <source>
        <dbReference type="EMBL" id="VFU14229.1"/>
    </source>
</evidence>
<dbReference type="InterPro" id="IPR009003">
    <property type="entry name" value="Peptidase_S1_PA"/>
</dbReference>
<dbReference type="Pfam" id="PF13365">
    <property type="entry name" value="Trypsin_2"/>
    <property type="match status" value="1"/>
</dbReference>
<keyword evidence="6" id="KW-0574">Periplasm</keyword>
<evidence type="ECO:0000256" key="3">
    <source>
        <dbReference type="ARBA" id="ARBA00022670"/>
    </source>
</evidence>
<dbReference type="NCBIfam" id="TIGR02037">
    <property type="entry name" value="degP_htrA_DO"/>
    <property type="match status" value="1"/>
</dbReference>
<dbReference type="InterPro" id="IPR036034">
    <property type="entry name" value="PDZ_sf"/>
</dbReference>
<evidence type="ECO:0000256" key="4">
    <source>
        <dbReference type="ARBA" id="ARBA00022729"/>
    </source>
</evidence>
<sequence length="461" mass="49059">MRMTIRSVSAAIVTLFLIPLAAHAQGSQPLERNWIEEVAEQVLPSVVNISSVKKVTVNRSPLFSDPFFRDFFGDGIPRERVQQALGSGVIVSGDGYIVTSNHVVSGADEVEVRLSDERVFTAKIIGNDPKSDVAVIKIDAKDLPVIKIGKSSNLRIGSYVLALGNPYGLAGTVTHGIISALGRSGLGITEYENFIQTDAPINPGNSGGALVNMDGELIGINTAILSQTGGNIGIGFAIPVDLVMDIVESLRKYGRVVRGWLGVTVQEITPEIAEAMELKTPRGVLIADVIKGSPAAEAGIRQGDVVVSINGKEVNDPSALQFLVSEIAPGTKVPVTVIRNGSRKSVTVTIGDLSEAEVPRDTYLVEDNRFLEGARIAELSPPLRESLEVPNNVDGVVVAGVESNSPASSTGLRPGDVIVAINGRKIAGISEFKQLLQSVNGRRMEISIYRQGMILNMTLIR</sequence>
<dbReference type="SUPFAM" id="SSF50156">
    <property type="entry name" value="PDZ domain-like"/>
    <property type="match status" value="2"/>
</dbReference>
<dbReference type="FunFam" id="2.40.10.10:FF:000001">
    <property type="entry name" value="Periplasmic serine protease DegS"/>
    <property type="match status" value="1"/>
</dbReference>
<evidence type="ECO:0000259" key="9">
    <source>
        <dbReference type="PROSITE" id="PS50106"/>
    </source>
</evidence>
<keyword evidence="8" id="KW-0720">Serine protease</keyword>
<comment type="subcellular location">
    <subcellularLocation>
        <location evidence="1">Periplasm</location>
    </subcellularLocation>
</comment>
<evidence type="ECO:0000256" key="7">
    <source>
        <dbReference type="ARBA" id="ARBA00022801"/>
    </source>
</evidence>
<proteinExistence type="inferred from homology"/>
<accession>A0A485M0W1</accession>
<organism evidence="10">
    <name type="scientific">anaerobic digester metagenome</name>
    <dbReference type="NCBI Taxonomy" id="1263854"/>
    <lineage>
        <taxon>unclassified sequences</taxon>
        <taxon>metagenomes</taxon>
        <taxon>ecological metagenomes</taxon>
    </lineage>
</organism>
<comment type="similarity">
    <text evidence="2">Belongs to the peptidase S1C family.</text>
</comment>
<dbReference type="Gene3D" id="2.30.42.10">
    <property type="match status" value="2"/>
</dbReference>
<evidence type="ECO:0000256" key="6">
    <source>
        <dbReference type="ARBA" id="ARBA00022764"/>
    </source>
</evidence>
<dbReference type="AlphaFoldDB" id="A0A485M0W1"/>
<keyword evidence="3 10" id="KW-0645">Protease</keyword>
<evidence type="ECO:0000256" key="1">
    <source>
        <dbReference type="ARBA" id="ARBA00004418"/>
    </source>
</evidence>
<evidence type="ECO:0000256" key="8">
    <source>
        <dbReference type="ARBA" id="ARBA00022825"/>
    </source>
</evidence>
<dbReference type="Gene3D" id="2.40.10.120">
    <property type="match status" value="1"/>
</dbReference>
<keyword evidence="7 10" id="KW-0378">Hydrolase</keyword>
<dbReference type="CDD" id="cd10839">
    <property type="entry name" value="cpPDZ1_DegP-like"/>
    <property type="match status" value="1"/>
</dbReference>
<feature type="domain" description="PDZ" evidence="9">
    <location>
        <begin position="395"/>
        <end position="430"/>
    </location>
</feature>
<reference evidence="10" key="1">
    <citation type="submission" date="2019-03" db="EMBL/GenBank/DDBJ databases">
        <authorList>
            <person name="Hao L."/>
        </authorList>
    </citation>
    <scope>NUCLEOTIDE SEQUENCE</scope>
</reference>
<dbReference type="GO" id="GO:0042597">
    <property type="term" value="C:periplasmic space"/>
    <property type="evidence" value="ECO:0007669"/>
    <property type="project" value="UniProtKB-SubCell"/>
</dbReference>
<name>A0A485M0W1_9ZZZZ</name>
<keyword evidence="5" id="KW-0677">Repeat</keyword>
<dbReference type="InterPro" id="IPR001940">
    <property type="entry name" value="Peptidase_S1C"/>
</dbReference>
<dbReference type="GO" id="GO:0006508">
    <property type="term" value="P:proteolysis"/>
    <property type="evidence" value="ECO:0007669"/>
    <property type="project" value="UniProtKB-KW"/>
</dbReference>
<dbReference type="InterPro" id="IPR011782">
    <property type="entry name" value="Pept_S1C_Do"/>
</dbReference>
<dbReference type="SMART" id="SM00228">
    <property type="entry name" value="PDZ"/>
    <property type="match status" value="2"/>
</dbReference>
<dbReference type="InterPro" id="IPR001478">
    <property type="entry name" value="PDZ"/>
</dbReference>
<feature type="domain" description="PDZ" evidence="9">
    <location>
        <begin position="250"/>
        <end position="341"/>
    </location>
</feature>
<protein>
    <submittedName>
        <fullName evidence="10">Putative periplasmic serine endoprotease DegP-like</fullName>
        <ecNumber evidence="10">3.4.21.107</ecNumber>
    </submittedName>
</protein>
<dbReference type="EMBL" id="CAADRM010000089">
    <property type="protein sequence ID" value="VFU14229.1"/>
    <property type="molecule type" value="Genomic_DNA"/>
</dbReference>
<evidence type="ECO:0000256" key="2">
    <source>
        <dbReference type="ARBA" id="ARBA00010541"/>
    </source>
</evidence>
<dbReference type="PROSITE" id="PS50106">
    <property type="entry name" value="PDZ"/>
    <property type="match status" value="2"/>
</dbReference>